<sequence>MTAKNQDPFKECGNCSPFSTCSTCHGFACKQETMVVSPAVFDVTPEYVDHSSSFGPGYRNSFFKPPRNVYA</sequence>
<dbReference type="EMBL" id="JAACJS010000015">
    <property type="protein sequence ID" value="NCI51798.1"/>
    <property type="molecule type" value="Genomic_DNA"/>
</dbReference>
<dbReference type="Proteomes" id="UP000753802">
    <property type="component" value="Unassembled WGS sequence"/>
</dbReference>
<protein>
    <submittedName>
        <fullName evidence="1">Uncharacterized protein</fullName>
    </submittedName>
</protein>
<evidence type="ECO:0000313" key="1">
    <source>
        <dbReference type="EMBL" id="NCI51798.1"/>
    </source>
</evidence>
<organism evidence="1 2">
    <name type="scientific">Sediminibacterium roseum</name>
    <dbReference type="NCBI Taxonomy" id="1978412"/>
    <lineage>
        <taxon>Bacteria</taxon>
        <taxon>Pseudomonadati</taxon>
        <taxon>Bacteroidota</taxon>
        <taxon>Chitinophagia</taxon>
        <taxon>Chitinophagales</taxon>
        <taxon>Chitinophagaceae</taxon>
        <taxon>Sediminibacterium</taxon>
    </lineage>
</organism>
<name>A0ABW9ZXB4_9BACT</name>
<proteinExistence type="predicted"/>
<reference evidence="1 2" key="1">
    <citation type="submission" date="2020-01" db="EMBL/GenBank/DDBJ databases">
        <title>Genome analysis.</title>
        <authorList>
            <person name="Wu S."/>
            <person name="Wang G."/>
        </authorList>
    </citation>
    <scope>NUCLEOTIDE SEQUENCE [LARGE SCALE GENOMIC DNA]</scope>
    <source>
        <strain evidence="1 2">SYL130</strain>
    </source>
</reference>
<gene>
    <name evidence="1" type="ORF">GWC95_17870</name>
</gene>
<keyword evidence="2" id="KW-1185">Reference proteome</keyword>
<evidence type="ECO:0000313" key="2">
    <source>
        <dbReference type="Proteomes" id="UP000753802"/>
    </source>
</evidence>
<accession>A0ABW9ZXB4</accession>
<comment type="caution">
    <text evidence="1">The sequence shown here is derived from an EMBL/GenBank/DDBJ whole genome shotgun (WGS) entry which is preliminary data.</text>
</comment>